<comment type="caution">
    <text evidence="1">The sequence shown here is derived from an EMBL/GenBank/DDBJ whole genome shotgun (WGS) entry which is preliminary data.</text>
</comment>
<evidence type="ECO:0000313" key="2">
    <source>
        <dbReference type="Proteomes" id="UP000273828"/>
    </source>
</evidence>
<dbReference type="AlphaFoldDB" id="A0A3N6LPQ7"/>
<evidence type="ECO:0000313" key="1">
    <source>
        <dbReference type="EMBL" id="RQG88874.1"/>
    </source>
</evidence>
<accession>A0A3N6LPQ7</accession>
<dbReference type="EMBL" id="REFY01000004">
    <property type="protein sequence ID" value="RQG88874.1"/>
    <property type="molecule type" value="Genomic_DNA"/>
</dbReference>
<dbReference type="OrthoDB" id="193769at2157"/>
<reference evidence="1 2" key="1">
    <citation type="submission" date="2018-10" db="EMBL/GenBank/DDBJ databases">
        <title>Natrarchaeobius chitinivorans gen. nov., sp. nov., and Natrarchaeobius haloalkaliphilus sp. nov., alkaliphilic, chitin-utilizing haloarchaea from hypersaline alkaline lakes.</title>
        <authorList>
            <person name="Sorokin D.Y."/>
            <person name="Elcheninov A.G."/>
            <person name="Kostrikina N.A."/>
            <person name="Bale N.J."/>
            <person name="Sinninghe Damste J.S."/>
            <person name="Khijniak T.V."/>
            <person name="Kublanov I.V."/>
            <person name="Toshchakov S.V."/>
        </authorList>
    </citation>
    <scope>NUCLEOTIDE SEQUENCE [LARGE SCALE GENOMIC DNA]</scope>
    <source>
        <strain evidence="1 2">AArcht-Sl</strain>
    </source>
</reference>
<name>A0A3N6LPQ7_9EURY</name>
<organism evidence="1 2">
    <name type="scientific">Natrarchaeobius halalkaliphilus</name>
    <dbReference type="NCBI Taxonomy" id="1679091"/>
    <lineage>
        <taxon>Archaea</taxon>
        <taxon>Methanobacteriati</taxon>
        <taxon>Methanobacteriota</taxon>
        <taxon>Stenosarchaea group</taxon>
        <taxon>Halobacteria</taxon>
        <taxon>Halobacteriales</taxon>
        <taxon>Natrialbaceae</taxon>
        <taxon>Natrarchaeobius</taxon>
    </lineage>
</organism>
<dbReference type="Proteomes" id="UP000273828">
    <property type="component" value="Unassembled WGS sequence"/>
</dbReference>
<proteinExistence type="predicted"/>
<protein>
    <recommendedName>
        <fullName evidence="3">Small CPxCG-related zinc finger protein</fullName>
    </recommendedName>
</protein>
<dbReference type="RefSeq" id="WP_124178563.1">
    <property type="nucleotide sequence ID" value="NZ_REFY01000004.1"/>
</dbReference>
<gene>
    <name evidence="1" type="ORF">EA462_10780</name>
</gene>
<keyword evidence="2" id="KW-1185">Reference proteome</keyword>
<sequence length="72" mass="7531">MTDEDVPTATLPSDERREATLRDCPVCGAGISVVSVLGPLEATAMPCGCRVSPAVLRGSPVGFDSRLGRDRD</sequence>
<evidence type="ECO:0008006" key="3">
    <source>
        <dbReference type="Google" id="ProtNLM"/>
    </source>
</evidence>